<sequence length="129" mass="15118">MQIPTPMTFSRSWPPLTAIWAGAPWVIGMRLWAMSMADCPPSPRDRREWQRMLDEKWATFGLAWWAMSTQWWRMQLDAWSTPPAAAAWRDPARAWTGAWREGDRWIAAGLRPVARTVTQNRRRLARRSP</sequence>
<dbReference type="RefSeq" id="WP_363800224.1">
    <property type="nucleotide sequence ID" value="NZ_CP159925.1"/>
</dbReference>
<evidence type="ECO:0000313" key="1">
    <source>
        <dbReference type="EMBL" id="XCO76938.1"/>
    </source>
</evidence>
<reference evidence="1" key="1">
    <citation type="submission" date="2024-06" db="EMBL/GenBank/DDBJ databases">
        <authorList>
            <person name="Li S."/>
        </authorList>
    </citation>
    <scope>NUCLEOTIDE SEQUENCE</scope>
    <source>
        <strain evidence="1">SR10</strain>
    </source>
</reference>
<protein>
    <submittedName>
        <fullName evidence="1">Uncharacterized protein</fullName>
    </submittedName>
</protein>
<accession>A0AAU8N1I2</accession>
<organism evidence="1">
    <name type="scientific">Lysobacter firmicutimachus</name>
    <dbReference type="NCBI Taxonomy" id="1792846"/>
    <lineage>
        <taxon>Bacteria</taxon>
        <taxon>Pseudomonadati</taxon>
        <taxon>Pseudomonadota</taxon>
        <taxon>Gammaproteobacteria</taxon>
        <taxon>Lysobacterales</taxon>
        <taxon>Lysobacteraceae</taxon>
        <taxon>Lysobacter</taxon>
    </lineage>
</organism>
<name>A0AAU8N1I2_9GAMM</name>
<dbReference type="AlphaFoldDB" id="A0AAU8N1I2"/>
<proteinExistence type="predicted"/>
<dbReference type="EMBL" id="CP159925">
    <property type="protein sequence ID" value="XCO76938.1"/>
    <property type="molecule type" value="Genomic_DNA"/>
</dbReference>
<gene>
    <name evidence="1" type="ORF">ABU614_09185</name>
</gene>